<organism evidence="1 2">
    <name type="scientific">Rhodococcus phage Mbo4</name>
    <dbReference type="NCBI Taxonomy" id="2936912"/>
    <lineage>
        <taxon>Viruses</taxon>
        <taxon>Duplodnaviria</taxon>
        <taxon>Heunggongvirae</taxon>
        <taxon>Uroviricota</taxon>
        <taxon>Caudoviricetes</taxon>
        <taxon>Mboquatrovirus</taxon>
        <taxon>Mboquatrovirus Mbo4</taxon>
    </lineage>
</organism>
<reference evidence="1" key="1">
    <citation type="submission" date="2022-04" db="EMBL/GenBank/DDBJ databases">
        <authorList>
            <person name="Hwangbo M."/>
            <person name="Wang B."/>
            <person name="Yang S.-H."/>
            <person name="Gill J.J."/>
            <person name="Chu K.-H."/>
            <person name="Young R."/>
        </authorList>
    </citation>
    <scope>NUCLEOTIDE SEQUENCE</scope>
</reference>
<evidence type="ECO:0000313" key="1">
    <source>
        <dbReference type="EMBL" id="URG17533.1"/>
    </source>
</evidence>
<gene>
    <name evidence="1" type="ORF">Mbo4_043</name>
</gene>
<evidence type="ECO:0000313" key="2">
    <source>
        <dbReference type="Proteomes" id="UP001057085"/>
    </source>
</evidence>
<dbReference type="EMBL" id="ON191532">
    <property type="protein sequence ID" value="URG17533.1"/>
    <property type="molecule type" value="Genomic_DNA"/>
</dbReference>
<sequence>MRSAPWDMKTETITEYCERRVRENREALRAAPTFRYETAPSLVVRYRCNGDECGLDSIVQDDDVLVCTDCKTRWGSNEWYDGVDGELLADQGELSAEAIDALPIKDEW</sequence>
<accession>A0A9E7INB4</accession>
<keyword evidence="2" id="KW-1185">Reference proteome</keyword>
<protein>
    <submittedName>
        <fullName evidence="1">Uncharacterized protein</fullName>
    </submittedName>
</protein>
<dbReference type="Proteomes" id="UP001057085">
    <property type="component" value="Segment"/>
</dbReference>
<name>A0A9E7INB4_9CAUD</name>
<proteinExistence type="predicted"/>